<evidence type="ECO:0000259" key="2">
    <source>
        <dbReference type="PROSITE" id="PS50994"/>
    </source>
</evidence>
<dbReference type="SUPFAM" id="SSF53098">
    <property type="entry name" value="Ribonuclease H-like"/>
    <property type="match status" value="1"/>
</dbReference>
<evidence type="ECO:0000313" key="4">
    <source>
        <dbReference type="Proteomes" id="UP000765509"/>
    </source>
</evidence>
<dbReference type="GO" id="GO:0005634">
    <property type="term" value="C:nucleus"/>
    <property type="evidence" value="ECO:0007669"/>
    <property type="project" value="UniProtKB-ARBA"/>
</dbReference>
<organism evidence="3 4">
    <name type="scientific">Austropuccinia psidii MF-1</name>
    <dbReference type="NCBI Taxonomy" id="1389203"/>
    <lineage>
        <taxon>Eukaryota</taxon>
        <taxon>Fungi</taxon>
        <taxon>Dikarya</taxon>
        <taxon>Basidiomycota</taxon>
        <taxon>Pucciniomycotina</taxon>
        <taxon>Pucciniomycetes</taxon>
        <taxon>Pucciniales</taxon>
        <taxon>Sphaerophragmiaceae</taxon>
        <taxon>Austropuccinia</taxon>
    </lineage>
</organism>
<name>A0A9Q3FQU3_9BASI</name>
<dbReference type="OrthoDB" id="2595244at2759"/>
<proteinExistence type="predicted"/>
<protein>
    <recommendedName>
        <fullName evidence="2">Integrase catalytic domain-containing protein</fullName>
    </recommendedName>
</protein>
<reference evidence="3" key="1">
    <citation type="submission" date="2021-03" db="EMBL/GenBank/DDBJ databases">
        <title>Draft genome sequence of rust myrtle Austropuccinia psidii MF-1, a brazilian biotype.</title>
        <authorList>
            <person name="Quecine M.C."/>
            <person name="Pachon D.M.R."/>
            <person name="Bonatelli M.L."/>
            <person name="Correr F.H."/>
            <person name="Franceschini L.M."/>
            <person name="Leite T.F."/>
            <person name="Margarido G.R.A."/>
            <person name="Almeida C.A."/>
            <person name="Ferrarezi J.A."/>
            <person name="Labate C.A."/>
        </authorList>
    </citation>
    <scope>NUCLEOTIDE SEQUENCE</scope>
    <source>
        <strain evidence="3">MF-1</strain>
    </source>
</reference>
<dbReference type="InterPro" id="IPR050951">
    <property type="entry name" value="Retrovirus_Pol_polyprotein"/>
</dbReference>
<comment type="caution">
    <text evidence="3">The sequence shown here is derived from an EMBL/GenBank/DDBJ whole genome shotgun (WGS) entry which is preliminary data.</text>
</comment>
<evidence type="ECO:0000256" key="1">
    <source>
        <dbReference type="ARBA" id="ARBA00022884"/>
    </source>
</evidence>
<evidence type="ECO:0000313" key="3">
    <source>
        <dbReference type="EMBL" id="MBW0542165.1"/>
    </source>
</evidence>
<dbReference type="PROSITE" id="PS50994">
    <property type="entry name" value="INTEGRASE"/>
    <property type="match status" value="1"/>
</dbReference>
<dbReference type="InterPro" id="IPR036397">
    <property type="entry name" value="RNaseH_sf"/>
</dbReference>
<dbReference type="EMBL" id="AVOT02046877">
    <property type="protein sequence ID" value="MBW0542165.1"/>
    <property type="molecule type" value="Genomic_DNA"/>
</dbReference>
<sequence>MHTDFLNSVMKPYAKHKKCSISIQLLQQKYSIPELECQLEEHWLRHYNDNKSFLIDELLYHREKQNTSPTVIDMDHIFLILQECHNCTYMGHMSEYRTKDRKENRKQGKRYGLFQNIEEPKHPWETINIYWVTGLLPGGEENFIALLVIVDRYSKCVRSLPHHKEDTSMDTALCSWNNIISTMAVPKITISDRDPKFKSEFWTNLYHMIGTKLAFFTAYHPKTDGLAERMILKMEEIIRIFCAYGMEYKDN</sequence>
<dbReference type="AlphaFoldDB" id="A0A9Q3FQU3"/>
<keyword evidence="4" id="KW-1185">Reference proteome</keyword>
<dbReference type="Gene3D" id="3.30.420.10">
    <property type="entry name" value="Ribonuclease H-like superfamily/Ribonuclease H"/>
    <property type="match status" value="1"/>
</dbReference>
<accession>A0A9Q3FQU3</accession>
<dbReference type="PANTHER" id="PTHR37984:SF5">
    <property type="entry name" value="PROTEIN NYNRIN-LIKE"/>
    <property type="match status" value="1"/>
</dbReference>
<keyword evidence="1" id="KW-0694">RNA-binding</keyword>
<dbReference type="InterPro" id="IPR001584">
    <property type="entry name" value="Integrase_cat-core"/>
</dbReference>
<gene>
    <name evidence="3" type="ORF">O181_081880</name>
</gene>
<dbReference type="Proteomes" id="UP000765509">
    <property type="component" value="Unassembled WGS sequence"/>
</dbReference>
<dbReference type="GO" id="GO:0003723">
    <property type="term" value="F:RNA binding"/>
    <property type="evidence" value="ECO:0007669"/>
    <property type="project" value="UniProtKB-KW"/>
</dbReference>
<feature type="domain" description="Integrase catalytic" evidence="2">
    <location>
        <begin position="119"/>
        <end position="251"/>
    </location>
</feature>
<dbReference type="GO" id="GO:0015074">
    <property type="term" value="P:DNA integration"/>
    <property type="evidence" value="ECO:0007669"/>
    <property type="project" value="InterPro"/>
</dbReference>
<dbReference type="PANTHER" id="PTHR37984">
    <property type="entry name" value="PROTEIN CBG26694"/>
    <property type="match status" value="1"/>
</dbReference>
<dbReference type="InterPro" id="IPR012337">
    <property type="entry name" value="RNaseH-like_sf"/>
</dbReference>